<dbReference type="EMBL" id="AP024427">
    <property type="protein sequence ID" value="BCR97778.1"/>
    <property type="molecule type" value="Genomic_DNA"/>
</dbReference>
<feature type="compositionally biased region" description="Polar residues" evidence="1">
    <location>
        <begin position="17"/>
        <end position="31"/>
    </location>
</feature>
<feature type="compositionally biased region" description="Low complexity" evidence="1">
    <location>
        <begin position="7"/>
        <end position="16"/>
    </location>
</feature>
<dbReference type="AlphaFoldDB" id="A0A7R7WWE5"/>
<feature type="compositionally biased region" description="Acidic residues" evidence="1">
    <location>
        <begin position="246"/>
        <end position="314"/>
    </location>
</feature>
<dbReference type="GeneID" id="64959103"/>
<keyword evidence="4" id="KW-1185">Reference proteome</keyword>
<gene>
    <name evidence="3" type="ORF">AKAW2_31097A</name>
</gene>
<reference evidence="3" key="2">
    <citation type="submission" date="2021-02" db="EMBL/GenBank/DDBJ databases">
        <title>Aspergillus luchuensis mut. kawachii IFO 4304 genome sequence.</title>
        <authorList>
            <person name="Mori K."/>
            <person name="Kadooka C."/>
            <person name="Goto M."/>
            <person name="Futagami T."/>
        </authorList>
    </citation>
    <scope>NUCLEOTIDE SEQUENCE</scope>
    <source>
        <strain evidence="3">IFO 4308</strain>
    </source>
</reference>
<feature type="region of interest" description="Disordered" evidence="1">
    <location>
        <begin position="1"/>
        <end position="31"/>
    </location>
</feature>
<evidence type="ECO:0000313" key="3">
    <source>
        <dbReference type="EMBL" id="BCR97778.1"/>
    </source>
</evidence>
<reference evidence="3" key="1">
    <citation type="submission" date="2021-01" db="EMBL/GenBank/DDBJ databases">
        <authorList>
            <consortium name="Aspergillus luchuensis mut. kawachii IFO 4304 genome sequencing consortium"/>
            <person name="Kazuki M."/>
            <person name="Futagami T."/>
        </authorList>
    </citation>
    <scope>NUCLEOTIDE SEQUENCE</scope>
    <source>
        <strain evidence="3">IFO 4308</strain>
    </source>
</reference>
<accession>A0A7R7WWE5</accession>
<feature type="transmembrane region" description="Helical" evidence="2">
    <location>
        <begin position="333"/>
        <end position="353"/>
    </location>
</feature>
<dbReference type="KEGG" id="aluc:AKAW2_31097A"/>
<dbReference type="OrthoDB" id="4482145at2759"/>
<feature type="region of interest" description="Disordered" evidence="1">
    <location>
        <begin position="246"/>
        <end position="321"/>
    </location>
</feature>
<keyword evidence="2" id="KW-1133">Transmembrane helix</keyword>
<dbReference type="RefSeq" id="XP_041541544.1">
    <property type="nucleotide sequence ID" value="XM_041687684.1"/>
</dbReference>
<name>A0A7R7WWE5_ASPKA</name>
<keyword evidence="2" id="KW-0472">Membrane</keyword>
<keyword evidence="2" id="KW-0812">Transmembrane</keyword>
<evidence type="ECO:0000313" key="4">
    <source>
        <dbReference type="Proteomes" id="UP000661280"/>
    </source>
</evidence>
<organism evidence="3 4">
    <name type="scientific">Aspergillus kawachii</name>
    <name type="common">White koji mold</name>
    <name type="synonym">Aspergillus awamori var. kawachi</name>
    <dbReference type="NCBI Taxonomy" id="1069201"/>
    <lineage>
        <taxon>Eukaryota</taxon>
        <taxon>Fungi</taxon>
        <taxon>Dikarya</taxon>
        <taxon>Ascomycota</taxon>
        <taxon>Pezizomycotina</taxon>
        <taxon>Eurotiomycetes</taxon>
        <taxon>Eurotiomycetidae</taxon>
        <taxon>Eurotiales</taxon>
        <taxon>Aspergillaceae</taxon>
        <taxon>Aspergillus</taxon>
        <taxon>Aspergillus subgen. Circumdati</taxon>
    </lineage>
</organism>
<proteinExistence type="predicted"/>
<protein>
    <submittedName>
        <fullName evidence="3">Uncharacterized protein</fullName>
    </submittedName>
</protein>
<dbReference type="Proteomes" id="UP000661280">
    <property type="component" value="Chromosome 3"/>
</dbReference>
<sequence length="380" mass="42998">MSHPQRTTTTATATATSADPLTNPSTASTSDGASNKALRILFGVLRLYEDFKSAKVLVVGKACTWHHLKDRSLKKIEILVNTDVPPVTLRGYLIFDRSGYFSISSSGGCSFNMKLGRSTLIPCTLDTVTSRQLSPTARDLELRIYRQAFGRVHELQYVPQEEFPFVDLPSVILMEVLLPSEPKTIIDSPRVWKLAQRLDPQFRWEDWQRNALEARLTRLIDLAKKDEKRTREEWRAVLHLQIDELADGVEDESTDGEDELADGVEDESTDGEDELADGVEDESLDGEDELADGVEDESMDGEDELADGVEDEPLENNPNSLSPNLPFSYVMPWRSWCVGFGVMAFIIVLYFLFLRKTQAPEKRHNTWTEWVFIIMLSYLS</sequence>
<evidence type="ECO:0000256" key="2">
    <source>
        <dbReference type="SAM" id="Phobius"/>
    </source>
</evidence>
<evidence type="ECO:0000256" key="1">
    <source>
        <dbReference type="SAM" id="MobiDB-lite"/>
    </source>
</evidence>